<comment type="caution">
    <text evidence="2">The sequence shown here is derived from an EMBL/GenBank/DDBJ whole genome shotgun (WGS) entry which is preliminary data.</text>
</comment>
<dbReference type="RefSeq" id="WP_004155435.1">
    <property type="nucleotide sequence ID" value="NZ_AAWS01000009.1"/>
</dbReference>
<gene>
    <name evidence="2" type="ORF">M23134_05594</name>
</gene>
<evidence type="ECO:0000259" key="1">
    <source>
        <dbReference type="Pfam" id="PF13847"/>
    </source>
</evidence>
<dbReference type="Gene3D" id="3.40.50.150">
    <property type="entry name" value="Vaccinia Virus protein VP39"/>
    <property type="match status" value="1"/>
</dbReference>
<dbReference type="InterPro" id="IPR029063">
    <property type="entry name" value="SAM-dependent_MTases_sf"/>
</dbReference>
<keyword evidence="3" id="KW-1185">Reference proteome</keyword>
<dbReference type="eggNOG" id="COG1352">
    <property type="taxonomic scope" value="Bacteria"/>
</dbReference>
<accession>A1ZI54</accession>
<dbReference type="OrthoDB" id="9811915at2"/>
<name>A1ZI54_MICM2</name>
<dbReference type="AlphaFoldDB" id="A1ZI54"/>
<reference evidence="2 3" key="1">
    <citation type="submission" date="2007-01" db="EMBL/GenBank/DDBJ databases">
        <authorList>
            <person name="Haygood M."/>
            <person name="Podell S."/>
            <person name="Anderson C."/>
            <person name="Hopkinson B."/>
            <person name="Roe K."/>
            <person name="Barbeau K."/>
            <person name="Gaasterland T."/>
            <person name="Ferriera S."/>
            <person name="Johnson J."/>
            <person name="Kravitz S."/>
            <person name="Beeson K."/>
            <person name="Sutton G."/>
            <person name="Rogers Y.-H."/>
            <person name="Friedman R."/>
            <person name="Frazier M."/>
            <person name="Venter J.C."/>
        </authorList>
    </citation>
    <scope>NUCLEOTIDE SEQUENCE [LARGE SCALE GENOMIC DNA]</scope>
    <source>
        <strain evidence="2 3">ATCC 23134</strain>
    </source>
</reference>
<protein>
    <submittedName>
        <fullName evidence="2">Regulatory protein, putative</fullName>
    </submittedName>
</protein>
<dbReference type="SUPFAM" id="SSF53335">
    <property type="entry name" value="S-adenosyl-L-methionine-dependent methyltransferases"/>
    <property type="match status" value="1"/>
</dbReference>
<organism evidence="2 3">
    <name type="scientific">Microscilla marina ATCC 23134</name>
    <dbReference type="NCBI Taxonomy" id="313606"/>
    <lineage>
        <taxon>Bacteria</taxon>
        <taxon>Pseudomonadati</taxon>
        <taxon>Bacteroidota</taxon>
        <taxon>Cytophagia</taxon>
        <taxon>Cytophagales</taxon>
        <taxon>Microscillaceae</taxon>
        <taxon>Microscilla</taxon>
    </lineage>
</organism>
<evidence type="ECO:0000313" key="2">
    <source>
        <dbReference type="EMBL" id="EAY29722.1"/>
    </source>
</evidence>
<evidence type="ECO:0000313" key="3">
    <source>
        <dbReference type="Proteomes" id="UP000004095"/>
    </source>
</evidence>
<dbReference type="Pfam" id="PF13847">
    <property type="entry name" value="Methyltransf_31"/>
    <property type="match status" value="1"/>
</dbReference>
<dbReference type="Proteomes" id="UP000004095">
    <property type="component" value="Unassembled WGS sequence"/>
</dbReference>
<dbReference type="InterPro" id="IPR025714">
    <property type="entry name" value="Methyltranfer_dom"/>
</dbReference>
<feature type="domain" description="Methyltransferase" evidence="1">
    <location>
        <begin position="124"/>
        <end position="240"/>
    </location>
</feature>
<dbReference type="EMBL" id="AAWS01000009">
    <property type="protein sequence ID" value="EAY29722.1"/>
    <property type="molecule type" value="Genomic_DNA"/>
</dbReference>
<sequence length="293" mass="34361">METVRQLKKIIEKNGPDRSDYGMLDSLLHNLTDQDFVAIQQSDLLKNADLLKDDKSIMGHIFTKPYGYAGDFHIIDRIYTRNLNNNYVKWDQYSLENSAAQAVRNRKSYFQKLMHKKVKNWTSDKSIELLNVASGPARDLKELYDQLYNKSIINTTCVEMDAKAIVYAQNLNKAHLNHINFIQKNIFRYNDTTKYDVIWSAGLFDYFNDKCFVKVLNKMKTWLTHQGEIIIGNFNQDHNPSRKYMELFGDWFLVHRTKEEMIQLAEKAGFDRKNITVKSEAENVNLFLHIKQG</sequence>
<proteinExistence type="predicted"/>